<evidence type="ECO:0000256" key="12">
    <source>
        <dbReference type="PIRSR" id="PIRSR606539-1"/>
    </source>
</evidence>
<proteinExistence type="inferred from homology"/>
<feature type="transmembrane region" description="Helical" evidence="15">
    <location>
        <begin position="1002"/>
        <end position="1020"/>
    </location>
</feature>
<dbReference type="EMBL" id="FN654994">
    <property type="protein sequence ID" value="CBY37508.1"/>
    <property type="molecule type" value="Genomic_DNA"/>
</dbReference>
<protein>
    <recommendedName>
        <fullName evidence="15">Phospholipid-transporting ATPase</fullName>
        <ecNumber evidence="15">7.6.2.1</ecNumber>
    </recommendedName>
</protein>
<dbReference type="Pfam" id="PF13246">
    <property type="entry name" value="Cation_ATPase"/>
    <property type="match status" value="1"/>
</dbReference>
<dbReference type="Gene3D" id="3.40.50.1000">
    <property type="entry name" value="HAD superfamily/HAD-like"/>
    <property type="match status" value="1"/>
</dbReference>
<comment type="similarity">
    <text evidence="2 15">Belongs to the cation transport ATPase (P-type) (TC 3.A.3) family. Type IV subfamily.</text>
</comment>
<dbReference type="SUPFAM" id="SSF56784">
    <property type="entry name" value="HAD-like"/>
    <property type="match status" value="1"/>
</dbReference>
<dbReference type="GO" id="GO:0016887">
    <property type="term" value="F:ATP hydrolysis activity"/>
    <property type="evidence" value="ECO:0007669"/>
    <property type="project" value="InterPro"/>
</dbReference>
<dbReference type="FunFam" id="3.40.50.1000:FF:000014">
    <property type="entry name" value="Phospholipid-transporting ATPase"/>
    <property type="match status" value="1"/>
</dbReference>
<accession>E4YPW2</accession>
<feature type="binding site" evidence="13">
    <location>
        <position position="799"/>
    </location>
    <ligand>
        <name>ATP</name>
        <dbReference type="ChEBI" id="CHEBI:30616"/>
    </ligand>
</feature>
<feature type="transmembrane region" description="Helical" evidence="15">
    <location>
        <begin position="969"/>
        <end position="990"/>
    </location>
</feature>
<evidence type="ECO:0000256" key="14">
    <source>
        <dbReference type="PIRSR" id="PIRSR606539-3"/>
    </source>
</evidence>
<dbReference type="InterPro" id="IPR023299">
    <property type="entry name" value="ATPase_P-typ_cyto_dom_N"/>
</dbReference>
<keyword evidence="3 15" id="KW-0812">Transmembrane</keyword>
<dbReference type="GO" id="GO:0005886">
    <property type="term" value="C:plasma membrane"/>
    <property type="evidence" value="ECO:0007669"/>
    <property type="project" value="TreeGrafter"/>
</dbReference>
<name>E4YPW2_OIKDI</name>
<comment type="cofactor">
    <cofactor evidence="14">
        <name>Mg(2+)</name>
        <dbReference type="ChEBI" id="CHEBI:18420"/>
    </cofactor>
</comment>
<evidence type="ECO:0000256" key="8">
    <source>
        <dbReference type="ARBA" id="ARBA00022967"/>
    </source>
</evidence>
<feature type="binding site" evidence="14">
    <location>
        <position position="411"/>
    </location>
    <ligand>
        <name>Mg(2+)</name>
        <dbReference type="ChEBI" id="CHEBI:18420"/>
    </ligand>
</feature>
<evidence type="ECO:0000256" key="6">
    <source>
        <dbReference type="ARBA" id="ARBA00022840"/>
    </source>
</evidence>
<dbReference type="Gene3D" id="2.70.150.10">
    <property type="entry name" value="Calcium-transporting ATPase, cytoplasmic transduction domain A"/>
    <property type="match status" value="1"/>
</dbReference>
<evidence type="ECO:0000256" key="13">
    <source>
        <dbReference type="PIRSR" id="PIRSR606539-2"/>
    </source>
</evidence>
<evidence type="ECO:0000256" key="1">
    <source>
        <dbReference type="ARBA" id="ARBA00004141"/>
    </source>
</evidence>
<evidence type="ECO:0000256" key="11">
    <source>
        <dbReference type="ARBA" id="ARBA00034036"/>
    </source>
</evidence>
<keyword evidence="6 13" id="KW-0067">ATP-binding</keyword>
<feature type="transmembrane region" description="Helical" evidence="15">
    <location>
        <begin position="336"/>
        <end position="361"/>
    </location>
</feature>
<dbReference type="InterPro" id="IPR032630">
    <property type="entry name" value="P_typ_ATPase_c"/>
</dbReference>
<keyword evidence="8 15" id="KW-1278">Translocase</keyword>
<feature type="transmembrane region" description="Helical" evidence="15">
    <location>
        <begin position="1040"/>
        <end position="1060"/>
    </location>
</feature>
<feature type="binding site" evidence="13">
    <location>
        <position position="411"/>
    </location>
    <ligand>
        <name>ATP</name>
        <dbReference type="ChEBI" id="CHEBI:30616"/>
    </ligand>
</feature>
<comment type="catalytic activity">
    <reaction evidence="11 15">
        <text>ATP + H2O + phospholipidSide 1 = ADP + phosphate + phospholipidSide 2.</text>
        <dbReference type="EC" id="7.6.2.1"/>
    </reaction>
</comment>
<evidence type="ECO:0000256" key="4">
    <source>
        <dbReference type="ARBA" id="ARBA00022723"/>
    </source>
</evidence>
<evidence type="ECO:0000256" key="15">
    <source>
        <dbReference type="RuleBase" id="RU362033"/>
    </source>
</evidence>
<dbReference type="Pfam" id="PF16212">
    <property type="entry name" value="PhoLip_ATPase_C"/>
    <property type="match status" value="1"/>
</dbReference>
<feature type="domain" description="P-type ATPase N-terminal" evidence="16">
    <location>
        <begin position="27"/>
        <end position="83"/>
    </location>
</feature>
<feature type="transmembrane region" description="Helical" evidence="15">
    <location>
        <begin position="933"/>
        <end position="957"/>
    </location>
</feature>
<evidence type="ECO:0000256" key="9">
    <source>
        <dbReference type="ARBA" id="ARBA00022989"/>
    </source>
</evidence>
<keyword evidence="9 15" id="KW-1133">Transmembrane helix</keyword>
<dbReference type="Gene3D" id="3.40.1110.10">
    <property type="entry name" value="Calcium-transporting ATPase, cytoplasmic domain N"/>
    <property type="match status" value="1"/>
</dbReference>
<dbReference type="Pfam" id="PF16209">
    <property type="entry name" value="PhoLip_ATPase_N"/>
    <property type="match status" value="1"/>
</dbReference>
<dbReference type="InterPro" id="IPR008250">
    <property type="entry name" value="ATPase_P-typ_transduc_dom_A_sf"/>
</dbReference>
<evidence type="ECO:0000259" key="17">
    <source>
        <dbReference type="Pfam" id="PF16212"/>
    </source>
</evidence>
<evidence type="ECO:0000256" key="3">
    <source>
        <dbReference type="ARBA" id="ARBA00022692"/>
    </source>
</evidence>
<feature type="transmembrane region" description="Helical" evidence="15">
    <location>
        <begin position="287"/>
        <end position="308"/>
    </location>
</feature>
<feature type="binding site" evidence="13">
    <location>
        <position position="684"/>
    </location>
    <ligand>
        <name>ATP</name>
        <dbReference type="ChEBI" id="CHEBI:30616"/>
    </ligand>
</feature>
<dbReference type="SUPFAM" id="SSF81665">
    <property type="entry name" value="Calcium ATPase, transmembrane domain M"/>
    <property type="match status" value="1"/>
</dbReference>
<dbReference type="GO" id="GO:0045332">
    <property type="term" value="P:phospholipid translocation"/>
    <property type="evidence" value="ECO:0007669"/>
    <property type="project" value="TreeGrafter"/>
</dbReference>
<dbReference type="SFLD" id="SFLDF00027">
    <property type="entry name" value="p-type_atpase"/>
    <property type="match status" value="1"/>
</dbReference>
<feature type="binding site" evidence="13">
    <location>
        <position position="683"/>
    </location>
    <ligand>
        <name>ATP</name>
        <dbReference type="ChEBI" id="CHEBI:30616"/>
    </ligand>
</feature>
<dbReference type="PANTHER" id="PTHR24092:SF218">
    <property type="entry name" value="PHOSPHOLIPID-TRANSPORTING ATPASE"/>
    <property type="match status" value="1"/>
</dbReference>
<feature type="transmembrane region" description="Helical" evidence="15">
    <location>
        <begin position="55"/>
        <end position="72"/>
    </location>
</feature>
<dbReference type="InterPro" id="IPR023214">
    <property type="entry name" value="HAD_sf"/>
</dbReference>
<feature type="binding site" evidence="13">
    <location>
        <position position="507"/>
    </location>
    <ligand>
        <name>ATP</name>
        <dbReference type="ChEBI" id="CHEBI:30616"/>
    </ligand>
</feature>
<dbReference type="NCBIfam" id="TIGR01494">
    <property type="entry name" value="ATPase_P-type"/>
    <property type="match status" value="2"/>
</dbReference>
<feature type="transmembrane region" description="Helical" evidence="15">
    <location>
        <begin position="885"/>
        <end position="905"/>
    </location>
</feature>
<feature type="binding site" evidence="13">
    <location>
        <position position="769"/>
    </location>
    <ligand>
        <name>ATP</name>
        <dbReference type="ChEBI" id="CHEBI:30616"/>
    </ligand>
</feature>
<dbReference type="SFLD" id="SFLDS00003">
    <property type="entry name" value="Haloacid_Dehalogenase"/>
    <property type="match status" value="1"/>
</dbReference>
<reference evidence="18" key="1">
    <citation type="journal article" date="2010" name="Science">
        <title>Plasticity of animal genome architecture unmasked by rapid evolution of a pelagic tunicate.</title>
        <authorList>
            <person name="Denoeud F."/>
            <person name="Henriet S."/>
            <person name="Mungpakdee S."/>
            <person name="Aury J.M."/>
            <person name="Da Silva C."/>
            <person name="Brinkmann H."/>
            <person name="Mikhaleva J."/>
            <person name="Olsen L.C."/>
            <person name="Jubin C."/>
            <person name="Canestro C."/>
            <person name="Bouquet J.M."/>
            <person name="Danks G."/>
            <person name="Poulain J."/>
            <person name="Campsteijn C."/>
            <person name="Adamski M."/>
            <person name="Cross I."/>
            <person name="Yadetie F."/>
            <person name="Muffato M."/>
            <person name="Louis A."/>
            <person name="Butcher S."/>
            <person name="Tsagkogeorga G."/>
            <person name="Konrad A."/>
            <person name="Singh S."/>
            <person name="Jensen M.F."/>
            <person name="Cong E.H."/>
            <person name="Eikeseth-Otteraa H."/>
            <person name="Noel B."/>
            <person name="Anthouard V."/>
            <person name="Porcel B.M."/>
            <person name="Kachouri-Lafond R."/>
            <person name="Nishino A."/>
            <person name="Ugolini M."/>
            <person name="Chourrout P."/>
            <person name="Nishida H."/>
            <person name="Aasland R."/>
            <person name="Huzurbazar S."/>
            <person name="Westhof E."/>
            <person name="Delsuc F."/>
            <person name="Lehrach H."/>
            <person name="Reinhardt R."/>
            <person name="Weissenbach J."/>
            <person name="Roy S.W."/>
            <person name="Artiguenave F."/>
            <person name="Postlethwait J.H."/>
            <person name="Manak J.R."/>
            <person name="Thompson E.M."/>
            <person name="Jaillon O."/>
            <person name="Du Pasquier L."/>
            <person name="Boudinot P."/>
            <person name="Liberles D.A."/>
            <person name="Volff J.N."/>
            <person name="Philippe H."/>
            <person name="Lenhard B."/>
            <person name="Roest Crollius H."/>
            <person name="Wincker P."/>
            <person name="Chourrout D."/>
        </authorList>
    </citation>
    <scope>NUCLEOTIDE SEQUENCE [LARGE SCALE GENOMIC DNA]</scope>
</reference>
<evidence type="ECO:0000256" key="7">
    <source>
        <dbReference type="ARBA" id="ARBA00022842"/>
    </source>
</evidence>
<feature type="binding site" evidence="13">
    <location>
        <position position="604"/>
    </location>
    <ligand>
        <name>ATP</name>
        <dbReference type="ChEBI" id="CHEBI:30616"/>
    </ligand>
</feature>
<feature type="binding site" evidence="13">
    <location>
        <position position="682"/>
    </location>
    <ligand>
        <name>ATP</name>
        <dbReference type="ChEBI" id="CHEBI:30616"/>
    </ligand>
</feature>
<feature type="binding site" evidence="14">
    <location>
        <position position="795"/>
    </location>
    <ligand>
        <name>Mg(2+)</name>
        <dbReference type="ChEBI" id="CHEBI:18420"/>
    </ligand>
</feature>
<dbReference type="InterPro" id="IPR023298">
    <property type="entry name" value="ATPase_P-typ_TM_dom_sf"/>
</dbReference>
<evidence type="ECO:0000313" key="18">
    <source>
        <dbReference type="EMBL" id="CBY37508.1"/>
    </source>
</evidence>
<feature type="binding site" evidence="14">
    <location>
        <position position="799"/>
    </location>
    <ligand>
        <name>Mg(2+)</name>
        <dbReference type="ChEBI" id="CHEBI:18420"/>
    </ligand>
</feature>
<dbReference type="InterPro" id="IPR044492">
    <property type="entry name" value="P_typ_ATPase_HD_dom"/>
</dbReference>
<dbReference type="Proteomes" id="UP000011014">
    <property type="component" value="Unassembled WGS sequence"/>
</dbReference>
<feature type="binding site" evidence="14">
    <location>
        <position position="409"/>
    </location>
    <ligand>
        <name>Mg(2+)</name>
        <dbReference type="ChEBI" id="CHEBI:18420"/>
    </ligand>
</feature>
<dbReference type="GO" id="GO:0005524">
    <property type="term" value="F:ATP binding"/>
    <property type="evidence" value="ECO:0007669"/>
    <property type="project" value="UniProtKB-UniRule"/>
</dbReference>
<feature type="binding site" evidence="13">
    <location>
        <position position="410"/>
    </location>
    <ligand>
        <name>ATP</name>
        <dbReference type="ChEBI" id="CHEBI:30616"/>
    </ligand>
</feature>
<evidence type="ECO:0000256" key="2">
    <source>
        <dbReference type="ARBA" id="ARBA00008109"/>
    </source>
</evidence>
<feature type="active site" description="4-aspartylphosphate intermediate" evidence="12">
    <location>
        <position position="409"/>
    </location>
</feature>
<feature type="binding site" evidence="13">
    <location>
        <position position="409"/>
    </location>
    <ligand>
        <name>ATP</name>
        <dbReference type="ChEBI" id="CHEBI:30616"/>
    </ligand>
</feature>
<dbReference type="GO" id="GO:0140326">
    <property type="term" value="F:ATPase-coupled intramembrane lipid transporter activity"/>
    <property type="evidence" value="ECO:0007669"/>
    <property type="project" value="UniProtKB-EC"/>
</dbReference>
<dbReference type="InterPro" id="IPR036412">
    <property type="entry name" value="HAD-like_sf"/>
</dbReference>
<dbReference type="GO" id="GO:0000287">
    <property type="term" value="F:magnesium ion binding"/>
    <property type="evidence" value="ECO:0007669"/>
    <property type="project" value="UniProtKB-UniRule"/>
</dbReference>
<dbReference type="PRINTS" id="PR00119">
    <property type="entry name" value="CATATPASE"/>
</dbReference>
<keyword evidence="7 14" id="KW-0460">Magnesium</keyword>
<dbReference type="AlphaFoldDB" id="E4YPW2"/>
<feature type="domain" description="P-type ATPase C-terminal" evidence="17">
    <location>
        <begin position="821"/>
        <end position="1070"/>
    </location>
</feature>
<evidence type="ECO:0000259" key="16">
    <source>
        <dbReference type="Pfam" id="PF16209"/>
    </source>
</evidence>
<dbReference type="InterPro" id="IPR032631">
    <property type="entry name" value="P-type_ATPase_N"/>
</dbReference>
<dbReference type="InterPro" id="IPR018303">
    <property type="entry name" value="ATPase_P-typ_P_site"/>
</dbReference>
<dbReference type="EC" id="7.6.2.1" evidence="15"/>
<organism evidence="18">
    <name type="scientific">Oikopleura dioica</name>
    <name type="common">Tunicate</name>
    <dbReference type="NCBI Taxonomy" id="34765"/>
    <lineage>
        <taxon>Eukaryota</taxon>
        <taxon>Metazoa</taxon>
        <taxon>Chordata</taxon>
        <taxon>Tunicata</taxon>
        <taxon>Appendicularia</taxon>
        <taxon>Copelata</taxon>
        <taxon>Oikopleuridae</taxon>
        <taxon>Oikopleura</taxon>
    </lineage>
</organism>
<dbReference type="NCBIfam" id="TIGR01652">
    <property type="entry name" value="ATPase-Plipid"/>
    <property type="match status" value="1"/>
</dbReference>
<dbReference type="InterPro" id="IPR001757">
    <property type="entry name" value="P_typ_ATPase"/>
</dbReference>
<dbReference type="SUPFAM" id="SSF81660">
    <property type="entry name" value="Metal cation-transporting ATPase, ATP-binding domain N"/>
    <property type="match status" value="1"/>
</dbReference>
<keyword evidence="10 15" id="KW-0472">Membrane</keyword>
<feature type="binding site" evidence="13">
    <location>
        <position position="775"/>
    </location>
    <ligand>
        <name>ATP</name>
        <dbReference type="ChEBI" id="CHEBI:30616"/>
    </ligand>
</feature>
<comment type="subcellular location">
    <subcellularLocation>
        <location evidence="1 15">Membrane</location>
        <topology evidence="1 15">Multi-pass membrane protein</topology>
    </subcellularLocation>
</comment>
<keyword evidence="4 14" id="KW-0479">Metal-binding</keyword>
<dbReference type="InterPro" id="IPR006539">
    <property type="entry name" value="P-type_ATPase_IV"/>
</dbReference>
<feature type="binding site" evidence="13">
    <location>
        <position position="549"/>
    </location>
    <ligand>
        <name>ATP</name>
        <dbReference type="ChEBI" id="CHEBI:30616"/>
    </ligand>
</feature>
<dbReference type="SUPFAM" id="SSF81653">
    <property type="entry name" value="Calcium ATPase, transduction domain A"/>
    <property type="match status" value="1"/>
</dbReference>
<sequence length="1085" mass="122917">MGEYEIVPRQLQNNKDVEKRFGVAIKKQLKLPSNSISSTKYTFLTFIPKNLFEQFHRFANIYFVFICIVNFIPQVDAISPFLSLVPVICILAFTSIKDAVEDYRRHLSDVEINSQLCLVKTSEEQTVRKTWDSLKVGDIIQIGLNEEIPADCLLISSSNDTNICFLETANLDGETNLKQKDVVDVDDYLDEESPNAIFPFIVHTDKPNPDLTRFKGYLVPYRENEQTENSKILVKNRNVLYRGCVLRNTDQIEALIIYGGKNTKAVLSNNDPPSKTSYMERLMNRDVIWCVVILLILCMSGAVAGVLWERDARTSQLTGNWYIPSEGDSTENKNELFLVGFYMFLRMVVLLQILIPLSLYITIEIVKLFQAFFISNDLEMYSKEFDAGVVCRSLNITEELGNIQAIFSDKTGTLTENQMIFRAASVNGINYEHAANSLIVSKTKSQAEVTDDETQTGDPELRLKLRSFSETDIEIRNFFLCLACCNSVVLTMEQQKEVLYESESPDEAALVYASKAYGVTLMARSDRSVKITWPHEGLKTFKCKYVLPFDSSRKMMSVILEDPDEPGGCLILTKGADSAVFARSKNDTSTTKEHVDAYAEVGLRTLCAAYRKISQQEALDIVTELAEAEIAGDEEALSRAYSMVEKDLTLVGATAIEDRLQDGVEESIKIIREAKIKLWVLTGDKIQTAVEVGRNCNLIKRTDHLKYLTQDDCDDALQQFLKMRGNEEPDKLVNSVLIISGSNLEYILANEMKRFIKFCSLFGAVLCCRTTPKLKGEIVAAVRHVLNLRSLSIGDGANDVTMIQEANIGVGISGHEGRQAVMASDYAMPRFRMLPRLLLVHGHWNYARIAQLIEYFFYKNALFILLIFIYQGFSGWSGANFIPDLYLILFMLLFNSIPPIINATLDRFLPSSLLMNKPSLYQFCAENKSYQPFLFWVAMLDSILQASVQFFIPYGIFFDGNQFSNESTISVWTFGTIVAAGCLLATFLHLGIDTMSWTWAHVFFLAFSYSLFLVIGLASNALPSTGQNEFWIMEYLFSDLWSWLTVLLVGFLSVLPRFIIKVFFNTFAPSPQYFSRKKHYQSVER</sequence>
<feature type="transmembrane region" description="Helical" evidence="15">
    <location>
        <begin position="855"/>
        <end position="873"/>
    </location>
</feature>
<evidence type="ECO:0000256" key="10">
    <source>
        <dbReference type="ARBA" id="ARBA00023136"/>
    </source>
</evidence>
<dbReference type="PANTHER" id="PTHR24092">
    <property type="entry name" value="PROBABLE PHOSPHOLIPID-TRANSPORTING ATPASE"/>
    <property type="match status" value="1"/>
</dbReference>
<dbReference type="SFLD" id="SFLDG00002">
    <property type="entry name" value="C1.7:_P-type_atpase_like"/>
    <property type="match status" value="1"/>
</dbReference>
<feature type="transmembrane region" description="Helical" evidence="15">
    <location>
        <begin position="78"/>
        <end position="96"/>
    </location>
</feature>
<dbReference type="PROSITE" id="PS00154">
    <property type="entry name" value="ATPASE_E1_E2"/>
    <property type="match status" value="1"/>
</dbReference>
<keyword evidence="5 13" id="KW-0547">Nucleotide-binding</keyword>
<feature type="binding site" evidence="13">
    <location>
        <position position="574"/>
    </location>
    <ligand>
        <name>ATP</name>
        <dbReference type="ChEBI" id="CHEBI:30616"/>
    </ligand>
</feature>
<gene>
    <name evidence="18" type="ORF">GSOID_T00030973001</name>
</gene>
<evidence type="ECO:0000256" key="5">
    <source>
        <dbReference type="ARBA" id="ARBA00022741"/>
    </source>
</evidence>
<feature type="binding site" evidence="13">
    <location>
        <position position="798"/>
    </location>
    <ligand>
        <name>ATP</name>
        <dbReference type="ChEBI" id="CHEBI:30616"/>
    </ligand>
</feature>